<dbReference type="EMBL" id="BPLQ01013939">
    <property type="protein sequence ID" value="GIY75981.1"/>
    <property type="molecule type" value="Genomic_DNA"/>
</dbReference>
<dbReference type="AlphaFoldDB" id="A0AAV4VZT3"/>
<protein>
    <submittedName>
        <fullName evidence="1">Uncharacterized protein</fullName>
    </submittedName>
</protein>
<comment type="caution">
    <text evidence="1">The sequence shown here is derived from an EMBL/GenBank/DDBJ whole genome shotgun (WGS) entry which is preliminary data.</text>
</comment>
<proteinExistence type="predicted"/>
<evidence type="ECO:0000313" key="2">
    <source>
        <dbReference type="Proteomes" id="UP001054837"/>
    </source>
</evidence>
<keyword evidence="2" id="KW-1185">Reference proteome</keyword>
<sequence>MVTLRGAPAGVFGDADPSIIPASEIDSWSLSLARHPRVPMPWSRAHWSRLHHIRWKSNHSGRRLIPKKQPMGVPYHGMFVLSVAVQPSIKCICFPNNTPEGEMHKPVGLFRINLWDVPGRCLLQISARSPGHTADEKSQKQVHPLLTTAAAIEVKWTEGKRSLDTACREICARIARSSDAGYFVLLDNFSDLPKSPFLVLVRGGRVHRLRLLRAASIL</sequence>
<organism evidence="1 2">
    <name type="scientific">Caerostris darwini</name>
    <dbReference type="NCBI Taxonomy" id="1538125"/>
    <lineage>
        <taxon>Eukaryota</taxon>
        <taxon>Metazoa</taxon>
        <taxon>Ecdysozoa</taxon>
        <taxon>Arthropoda</taxon>
        <taxon>Chelicerata</taxon>
        <taxon>Arachnida</taxon>
        <taxon>Araneae</taxon>
        <taxon>Araneomorphae</taxon>
        <taxon>Entelegynae</taxon>
        <taxon>Araneoidea</taxon>
        <taxon>Araneidae</taxon>
        <taxon>Caerostris</taxon>
    </lineage>
</organism>
<name>A0AAV4VZT3_9ARAC</name>
<evidence type="ECO:0000313" key="1">
    <source>
        <dbReference type="EMBL" id="GIY75981.1"/>
    </source>
</evidence>
<gene>
    <name evidence="1" type="ORF">CDAR_377371</name>
</gene>
<accession>A0AAV4VZT3</accession>
<reference evidence="1 2" key="1">
    <citation type="submission" date="2021-06" db="EMBL/GenBank/DDBJ databases">
        <title>Caerostris darwini draft genome.</title>
        <authorList>
            <person name="Kono N."/>
            <person name="Arakawa K."/>
        </authorList>
    </citation>
    <scope>NUCLEOTIDE SEQUENCE [LARGE SCALE GENOMIC DNA]</scope>
</reference>
<dbReference type="Proteomes" id="UP001054837">
    <property type="component" value="Unassembled WGS sequence"/>
</dbReference>